<dbReference type="PANTHER" id="PTHR48041:SF78">
    <property type="entry name" value="ABC TRANSPORTER EXPRESSED IN TRACHEA, ISOFORM A"/>
    <property type="match status" value="1"/>
</dbReference>
<dbReference type="GO" id="GO:0005524">
    <property type="term" value="F:ATP binding"/>
    <property type="evidence" value="ECO:0007669"/>
    <property type="project" value="InterPro"/>
</dbReference>
<evidence type="ECO:0000313" key="9">
    <source>
        <dbReference type="EnsemblMetazoa" id="ISCW004597-PA"/>
    </source>
</evidence>
<evidence type="ECO:0000256" key="1">
    <source>
        <dbReference type="ARBA" id="ARBA00004141"/>
    </source>
</evidence>
<dbReference type="HOGENOM" id="CLU_3071014_0_0_1"/>
<keyword evidence="6" id="KW-0472">Membrane</keyword>
<comment type="subcellular location">
    <subcellularLocation>
        <location evidence="1">Membrane</location>
        <topology evidence="1">Multi-pass membrane protein</topology>
    </subcellularLocation>
</comment>
<reference evidence="8 10" key="1">
    <citation type="submission" date="2008-03" db="EMBL/GenBank/DDBJ databases">
        <title>Annotation of Ixodes scapularis.</title>
        <authorList>
            <consortium name="Ixodes scapularis Genome Project Consortium"/>
            <person name="Caler E."/>
            <person name="Hannick L.I."/>
            <person name="Bidwell S."/>
            <person name="Joardar V."/>
            <person name="Thiagarajan M."/>
            <person name="Amedeo P."/>
            <person name="Galinsky K.J."/>
            <person name="Schobel S."/>
            <person name="Inman J."/>
            <person name="Hostetler J."/>
            <person name="Miller J."/>
            <person name="Hammond M."/>
            <person name="Megy K."/>
            <person name="Lawson D."/>
            <person name="Kodira C."/>
            <person name="Sutton G."/>
            <person name="Meyer J."/>
            <person name="Hill C.A."/>
            <person name="Birren B."/>
            <person name="Nene V."/>
            <person name="Collins F."/>
            <person name="Alarcon-Chaidez F."/>
            <person name="Wikel S."/>
            <person name="Strausberg R."/>
        </authorList>
    </citation>
    <scope>NUCLEOTIDE SEQUENCE [LARGE SCALE GENOMIC DNA]</scope>
    <source>
        <strain evidence="10">Wikel</strain>
        <strain evidence="8">Wikel colony</strain>
    </source>
</reference>
<evidence type="ECO:0000256" key="2">
    <source>
        <dbReference type="ARBA" id="ARBA00005814"/>
    </source>
</evidence>
<dbReference type="Proteomes" id="UP000001555">
    <property type="component" value="Unassembled WGS sequence"/>
</dbReference>
<feature type="domain" description="ABC transporter" evidence="7">
    <location>
        <begin position="4"/>
        <end position="53"/>
    </location>
</feature>
<keyword evidence="10" id="KW-1185">Reference proteome</keyword>
<dbReference type="GO" id="GO:0016020">
    <property type="term" value="C:membrane"/>
    <property type="evidence" value="ECO:0007669"/>
    <property type="project" value="UniProtKB-SubCell"/>
</dbReference>
<evidence type="ECO:0000259" key="7">
    <source>
        <dbReference type="Pfam" id="PF00005"/>
    </source>
</evidence>
<dbReference type="InParanoid" id="B7PIA2"/>
<sequence>MWGKVDQLVDEWGLSECRHTRAEALSGGERKRLAIAQELVNNPPVLFLDEPTT</sequence>
<dbReference type="VEuPathDB" id="VectorBase:ISCI004597"/>
<dbReference type="Pfam" id="PF00005">
    <property type="entry name" value="ABC_tran"/>
    <property type="match status" value="1"/>
</dbReference>
<evidence type="ECO:0000256" key="5">
    <source>
        <dbReference type="ARBA" id="ARBA00022989"/>
    </source>
</evidence>
<evidence type="ECO:0000256" key="4">
    <source>
        <dbReference type="ARBA" id="ARBA00022692"/>
    </source>
</evidence>
<proteinExistence type="inferred from homology"/>
<keyword evidence="5" id="KW-1133">Transmembrane helix</keyword>
<dbReference type="EnsemblMetazoa" id="ISCW004597-RA">
    <property type="protein sequence ID" value="ISCW004597-PA"/>
    <property type="gene ID" value="ISCW004597"/>
</dbReference>
<evidence type="ECO:0000313" key="10">
    <source>
        <dbReference type="Proteomes" id="UP000001555"/>
    </source>
</evidence>
<organism>
    <name type="scientific">Ixodes scapularis</name>
    <name type="common">Black-legged tick</name>
    <name type="synonym">Deer tick</name>
    <dbReference type="NCBI Taxonomy" id="6945"/>
    <lineage>
        <taxon>Eukaryota</taxon>
        <taxon>Metazoa</taxon>
        <taxon>Ecdysozoa</taxon>
        <taxon>Arthropoda</taxon>
        <taxon>Chelicerata</taxon>
        <taxon>Arachnida</taxon>
        <taxon>Acari</taxon>
        <taxon>Parasitiformes</taxon>
        <taxon>Ixodida</taxon>
        <taxon>Ixodoidea</taxon>
        <taxon>Ixodidae</taxon>
        <taxon>Ixodinae</taxon>
        <taxon>Ixodes</taxon>
    </lineage>
</organism>
<dbReference type="InterPro" id="IPR003439">
    <property type="entry name" value="ABC_transporter-like_ATP-bd"/>
</dbReference>
<name>B7PIA2_IXOSC</name>
<dbReference type="EMBL" id="ABJB010936226">
    <property type="status" value="NOT_ANNOTATED_CDS"/>
    <property type="molecule type" value="Genomic_DNA"/>
</dbReference>
<keyword evidence="3" id="KW-0813">Transport</keyword>
<gene>
    <name evidence="8" type="ORF">IscW_ISCW004597</name>
</gene>
<evidence type="ECO:0000313" key="8">
    <source>
        <dbReference type="EMBL" id="EEC06324.1"/>
    </source>
</evidence>
<evidence type="ECO:0000256" key="6">
    <source>
        <dbReference type="ARBA" id="ARBA00023136"/>
    </source>
</evidence>
<dbReference type="EMBL" id="DS717989">
    <property type="protein sequence ID" value="EEC06324.1"/>
    <property type="molecule type" value="Genomic_DNA"/>
</dbReference>
<dbReference type="VEuPathDB" id="VectorBase:ISCW004597"/>
<dbReference type="Gene3D" id="3.40.50.300">
    <property type="entry name" value="P-loop containing nucleotide triphosphate hydrolases"/>
    <property type="match status" value="1"/>
</dbReference>
<dbReference type="EMBL" id="ABJB010462381">
    <property type="status" value="NOT_ANNOTATED_CDS"/>
    <property type="molecule type" value="Genomic_DNA"/>
</dbReference>
<dbReference type="AlphaFoldDB" id="B7PIA2"/>
<protein>
    <recommendedName>
        <fullName evidence="7">ABC transporter domain-containing protein</fullName>
    </recommendedName>
</protein>
<evidence type="ECO:0000256" key="3">
    <source>
        <dbReference type="ARBA" id="ARBA00022448"/>
    </source>
</evidence>
<keyword evidence="4" id="KW-0812">Transmembrane</keyword>
<dbReference type="PANTHER" id="PTHR48041">
    <property type="entry name" value="ABC TRANSPORTER G FAMILY MEMBER 28"/>
    <property type="match status" value="1"/>
</dbReference>
<accession>B7PIA2</accession>
<dbReference type="SUPFAM" id="SSF52540">
    <property type="entry name" value="P-loop containing nucleoside triphosphate hydrolases"/>
    <property type="match status" value="1"/>
</dbReference>
<dbReference type="PaxDb" id="6945-B7PIA2"/>
<dbReference type="InterPro" id="IPR050352">
    <property type="entry name" value="ABCG_transporters"/>
</dbReference>
<comment type="similarity">
    <text evidence="2">Belongs to the ABC transporter superfamily. ABCG family. Eye pigment precursor importer (TC 3.A.1.204) subfamily.</text>
</comment>
<dbReference type="InterPro" id="IPR027417">
    <property type="entry name" value="P-loop_NTPase"/>
</dbReference>
<dbReference type="GO" id="GO:0016887">
    <property type="term" value="F:ATP hydrolysis activity"/>
    <property type="evidence" value="ECO:0007669"/>
    <property type="project" value="InterPro"/>
</dbReference>
<reference evidence="9" key="2">
    <citation type="submission" date="2020-05" db="UniProtKB">
        <authorList>
            <consortium name="EnsemblMetazoa"/>
        </authorList>
    </citation>
    <scope>IDENTIFICATION</scope>
    <source>
        <strain evidence="9">wikel</strain>
    </source>
</reference>